<evidence type="ECO:0000313" key="13">
    <source>
        <dbReference type="EMBL" id="MBO0932440.1"/>
    </source>
</evidence>
<organism evidence="13 14">
    <name type="scientific">Fibrella aquatilis</name>
    <dbReference type="NCBI Taxonomy" id="2817059"/>
    <lineage>
        <taxon>Bacteria</taxon>
        <taxon>Pseudomonadati</taxon>
        <taxon>Bacteroidota</taxon>
        <taxon>Cytophagia</taxon>
        <taxon>Cytophagales</taxon>
        <taxon>Spirosomataceae</taxon>
        <taxon>Fibrella</taxon>
    </lineage>
</organism>
<dbReference type="Gene3D" id="2.60.40.1120">
    <property type="entry name" value="Carboxypeptidase-like, regulatory domain"/>
    <property type="match status" value="1"/>
</dbReference>
<keyword evidence="4 8" id="KW-0812">Transmembrane</keyword>
<keyword evidence="3 8" id="KW-1134">Transmembrane beta strand</keyword>
<evidence type="ECO:0000256" key="6">
    <source>
        <dbReference type="ARBA" id="ARBA00023136"/>
    </source>
</evidence>
<comment type="subcellular location">
    <subcellularLocation>
        <location evidence="1 8">Cell outer membrane</location>
        <topology evidence="1 8">Multi-pass membrane protein</topology>
    </subcellularLocation>
</comment>
<accession>A0A939K1N2</accession>
<evidence type="ECO:0000256" key="1">
    <source>
        <dbReference type="ARBA" id="ARBA00004571"/>
    </source>
</evidence>
<dbReference type="GO" id="GO:0009279">
    <property type="term" value="C:cell outer membrane"/>
    <property type="evidence" value="ECO:0007669"/>
    <property type="project" value="UniProtKB-SubCell"/>
</dbReference>
<evidence type="ECO:0000256" key="4">
    <source>
        <dbReference type="ARBA" id="ARBA00022692"/>
    </source>
</evidence>
<evidence type="ECO:0000256" key="2">
    <source>
        <dbReference type="ARBA" id="ARBA00022448"/>
    </source>
</evidence>
<dbReference type="Pfam" id="PF07715">
    <property type="entry name" value="Plug"/>
    <property type="match status" value="1"/>
</dbReference>
<evidence type="ECO:0000256" key="8">
    <source>
        <dbReference type="PROSITE-ProRule" id="PRU01360"/>
    </source>
</evidence>
<dbReference type="Pfam" id="PF00593">
    <property type="entry name" value="TonB_dep_Rec_b-barrel"/>
    <property type="match status" value="1"/>
</dbReference>
<evidence type="ECO:0000259" key="11">
    <source>
        <dbReference type="Pfam" id="PF00593"/>
    </source>
</evidence>
<feature type="chain" id="PRO_5037922486" evidence="10">
    <location>
        <begin position="27"/>
        <end position="991"/>
    </location>
</feature>
<evidence type="ECO:0000256" key="7">
    <source>
        <dbReference type="ARBA" id="ARBA00023237"/>
    </source>
</evidence>
<sequence>MHVSFTIRTGSLFLVACLLTVSSLLAQGIRGRVTDKATNVAIPGATIVVVGTNIGATTDANGNYQIKVAAGTYSIATSFVGYKTNTQPAIVPATGETEINTSLAESASNLTEVVVTGSRAATARTNVQTVAPVDVITAKEMKSFSQIDVGQILNFVAPSFNSNRQTVADGTDHVDPASLRGLGPDQVLVLVNGKRRHTSALLNINGTVGRGSVGTDMNVIPVAAIERIEVLRDGAAAQYGSDAIAGVINVVLKKDYTGLTASLTGGQNVTNLSYNVPVLGGGSRSISQSISDGQVLQFDISKGFRLGDKGYLTVSGQYNNRGRSNRSGLDNAPTIYLGASGGFPGTPTGQVQNDFRTKLIADDATLVQQRNYNRQNMIIGNSASENVGLFINGSLPVGKNSEIYTAGGITYRKGTGYGNNRVPVSRAQQPLNADGTLFYPDGFLPGIGSTVQDQSLIAGFKTRFGALTMDLSNTYGHNSFAFSVFNSGNASLPNTSTPQTTFDAGKLSFAQNTVNLDFARLFARPGAFSSINLAFGAEARFENYAITEGEPNSYIGGDLKKSVPAAPLLISGPANGTALALPGAQVFPGFQKSDAIDKSRTSQSLYIDVESEIGKLLVDLAGRFENYSDFGSTINGKVAARFGILEGINLRAAISTGFRAPSLHQRYFQNTSTQFVSGNPSNTLTVNNENPIARTFIGVDALKPETSVNMTVGATAKFGRFSATIDAYQIDITNRIVYSGAFSRALLGFTANEYVGVNNVNFFANAANTRTRGIDIVLNERLQLGKGQLTLTGAVNFNKNEVTAINSTPLIDDPKQNETSGRSPDQWFRTLLFDRQQRSRIEVFQPQNKLNLSASYSIGKFDITARTVRFGEIRYIHNVDPTVKKADGTYWNTQFARDTDGSAFIDQTFNPVWITDLVLGYRLNKTLNVSIGANNIFDVYPDQIYIDPRNAPGSLDYVSGRDASNRGRLLYQPNQGGYNGRFLFGRVTVSL</sequence>
<name>A0A939K1N2_9BACT</name>
<proteinExistence type="inferred from homology"/>
<dbReference type="InterPro" id="IPR039426">
    <property type="entry name" value="TonB-dep_rcpt-like"/>
</dbReference>
<dbReference type="EMBL" id="JAFMYU010000012">
    <property type="protein sequence ID" value="MBO0932440.1"/>
    <property type="molecule type" value="Genomic_DNA"/>
</dbReference>
<protein>
    <submittedName>
        <fullName evidence="13">TonB-dependent receptor</fullName>
    </submittedName>
</protein>
<keyword evidence="7 8" id="KW-0998">Cell outer membrane</keyword>
<dbReference type="Pfam" id="PF13715">
    <property type="entry name" value="CarbopepD_reg_2"/>
    <property type="match status" value="1"/>
</dbReference>
<keyword evidence="6 8" id="KW-0472">Membrane</keyword>
<keyword evidence="2 8" id="KW-0813">Transport</keyword>
<dbReference type="InterPro" id="IPR037066">
    <property type="entry name" value="Plug_dom_sf"/>
</dbReference>
<dbReference type="Gene3D" id="2.40.170.20">
    <property type="entry name" value="TonB-dependent receptor, beta-barrel domain"/>
    <property type="match status" value="1"/>
</dbReference>
<evidence type="ECO:0000256" key="5">
    <source>
        <dbReference type="ARBA" id="ARBA00023077"/>
    </source>
</evidence>
<feature type="domain" description="TonB-dependent receptor-like beta-barrel" evidence="11">
    <location>
        <begin position="409"/>
        <end position="936"/>
    </location>
</feature>
<keyword evidence="5 9" id="KW-0798">TonB box</keyword>
<dbReference type="Gene3D" id="2.170.130.10">
    <property type="entry name" value="TonB-dependent receptor, plug domain"/>
    <property type="match status" value="1"/>
</dbReference>
<dbReference type="InterPro" id="IPR000531">
    <property type="entry name" value="Beta-barrel_TonB"/>
</dbReference>
<dbReference type="InterPro" id="IPR012910">
    <property type="entry name" value="Plug_dom"/>
</dbReference>
<keyword evidence="14" id="KW-1185">Reference proteome</keyword>
<dbReference type="AlphaFoldDB" id="A0A939K1N2"/>
<dbReference type="PROSITE" id="PS52016">
    <property type="entry name" value="TONB_DEPENDENT_REC_3"/>
    <property type="match status" value="1"/>
</dbReference>
<evidence type="ECO:0000256" key="9">
    <source>
        <dbReference type="RuleBase" id="RU003357"/>
    </source>
</evidence>
<dbReference type="InterPro" id="IPR036942">
    <property type="entry name" value="Beta-barrel_TonB_sf"/>
</dbReference>
<comment type="caution">
    <text evidence="13">The sequence shown here is derived from an EMBL/GenBank/DDBJ whole genome shotgun (WGS) entry which is preliminary data.</text>
</comment>
<evidence type="ECO:0000313" key="14">
    <source>
        <dbReference type="Proteomes" id="UP000664795"/>
    </source>
</evidence>
<gene>
    <name evidence="13" type="ORF">J2I48_15620</name>
</gene>
<dbReference type="PANTHER" id="PTHR47234:SF3">
    <property type="entry name" value="SECRETIN_TONB SHORT N-TERMINAL DOMAIN-CONTAINING PROTEIN"/>
    <property type="match status" value="1"/>
</dbReference>
<keyword evidence="10" id="KW-0732">Signal</keyword>
<dbReference type="RefSeq" id="WP_207336401.1">
    <property type="nucleotide sequence ID" value="NZ_JAFMYU010000012.1"/>
</dbReference>
<keyword evidence="13" id="KW-0675">Receptor</keyword>
<evidence type="ECO:0000259" key="12">
    <source>
        <dbReference type="Pfam" id="PF07715"/>
    </source>
</evidence>
<reference evidence="13 14" key="1">
    <citation type="submission" date="2021-03" db="EMBL/GenBank/DDBJ databases">
        <title>Fibrella sp. HMF5036 genome sequencing and assembly.</title>
        <authorList>
            <person name="Kang H."/>
            <person name="Kim H."/>
            <person name="Bae S."/>
            <person name="Joh K."/>
        </authorList>
    </citation>
    <scope>NUCLEOTIDE SEQUENCE [LARGE SCALE GENOMIC DNA]</scope>
    <source>
        <strain evidence="13 14">HMF5036</strain>
    </source>
</reference>
<comment type="similarity">
    <text evidence="8 9">Belongs to the TonB-dependent receptor family.</text>
</comment>
<dbReference type="SUPFAM" id="SSF56935">
    <property type="entry name" value="Porins"/>
    <property type="match status" value="1"/>
</dbReference>
<dbReference type="Proteomes" id="UP000664795">
    <property type="component" value="Unassembled WGS sequence"/>
</dbReference>
<dbReference type="InterPro" id="IPR008969">
    <property type="entry name" value="CarboxyPept-like_regulatory"/>
</dbReference>
<dbReference type="SUPFAM" id="SSF49464">
    <property type="entry name" value="Carboxypeptidase regulatory domain-like"/>
    <property type="match status" value="1"/>
</dbReference>
<feature type="domain" description="TonB-dependent receptor plug" evidence="12">
    <location>
        <begin position="128"/>
        <end position="247"/>
    </location>
</feature>
<feature type="signal peptide" evidence="10">
    <location>
        <begin position="1"/>
        <end position="26"/>
    </location>
</feature>
<dbReference type="PANTHER" id="PTHR47234">
    <property type="match status" value="1"/>
</dbReference>
<evidence type="ECO:0000256" key="3">
    <source>
        <dbReference type="ARBA" id="ARBA00022452"/>
    </source>
</evidence>
<evidence type="ECO:0000256" key="10">
    <source>
        <dbReference type="SAM" id="SignalP"/>
    </source>
</evidence>